<keyword evidence="2" id="KW-1185">Reference proteome</keyword>
<evidence type="ECO:0000313" key="1">
    <source>
        <dbReference type="EMBL" id="MFC7241414.1"/>
    </source>
</evidence>
<dbReference type="RefSeq" id="WP_376804884.1">
    <property type="nucleotide sequence ID" value="NZ_JBHTAC010000002.1"/>
</dbReference>
<protein>
    <submittedName>
        <fullName evidence="1">Uncharacterized protein</fullName>
    </submittedName>
</protein>
<dbReference type="Proteomes" id="UP001596392">
    <property type="component" value="Unassembled WGS sequence"/>
</dbReference>
<gene>
    <name evidence="1" type="ORF">ACFQO7_02860</name>
</gene>
<evidence type="ECO:0000313" key="2">
    <source>
        <dbReference type="Proteomes" id="UP001596392"/>
    </source>
</evidence>
<accession>A0ABW2GST1</accession>
<comment type="caution">
    <text evidence="1">The sequence shown here is derived from an EMBL/GenBank/DDBJ whole genome shotgun (WGS) entry which is preliminary data.</text>
</comment>
<proteinExistence type="predicted"/>
<organism evidence="1 2">
    <name type="scientific">Catellatospora aurea</name>
    <dbReference type="NCBI Taxonomy" id="1337874"/>
    <lineage>
        <taxon>Bacteria</taxon>
        <taxon>Bacillati</taxon>
        <taxon>Actinomycetota</taxon>
        <taxon>Actinomycetes</taxon>
        <taxon>Micromonosporales</taxon>
        <taxon>Micromonosporaceae</taxon>
        <taxon>Catellatospora</taxon>
    </lineage>
</organism>
<name>A0ABW2GST1_9ACTN</name>
<sequence length="157" mass="17492">MSPFLAAALHANGQLPSERLPWIAADWLAAGHNGPALRELAGLGARDYQLATELWPAALAETGLAPLTEELGARAYLDHLYTCVLDGTLSEGDLCWNMSDMRNLTHGVRGVWPFDELAEFEYQFNVRYDSPTDVQEQLVRKLCQDHRDRYFGGEALS</sequence>
<dbReference type="EMBL" id="JBHTAC010000002">
    <property type="protein sequence ID" value="MFC7241414.1"/>
    <property type="molecule type" value="Genomic_DNA"/>
</dbReference>
<reference evidence="2" key="1">
    <citation type="journal article" date="2019" name="Int. J. Syst. Evol. Microbiol.">
        <title>The Global Catalogue of Microorganisms (GCM) 10K type strain sequencing project: providing services to taxonomists for standard genome sequencing and annotation.</title>
        <authorList>
            <consortium name="The Broad Institute Genomics Platform"/>
            <consortium name="The Broad Institute Genome Sequencing Center for Infectious Disease"/>
            <person name="Wu L."/>
            <person name="Ma J."/>
        </authorList>
    </citation>
    <scope>NUCLEOTIDE SEQUENCE [LARGE SCALE GENOMIC DNA]</scope>
    <source>
        <strain evidence="2">CGMCC 1.9106</strain>
    </source>
</reference>